<dbReference type="Proteomes" id="UP001620460">
    <property type="component" value="Unassembled WGS sequence"/>
</dbReference>
<feature type="chain" id="PRO_5045538304" evidence="2">
    <location>
        <begin position="21"/>
        <end position="295"/>
    </location>
</feature>
<keyword evidence="2" id="KW-0732">Signal</keyword>
<feature type="domain" description="Sulfatase-modifying factor enzyme-like" evidence="3">
    <location>
        <begin position="28"/>
        <end position="254"/>
    </location>
</feature>
<dbReference type="PANTHER" id="PTHR23150:SF19">
    <property type="entry name" value="FORMYLGLYCINE-GENERATING ENZYME"/>
    <property type="match status" value="1"/>
</dbReference>
<feature type="region of interest" description="Disordered" evidence="1">
    <location>
        <begin position="272"/>
        <end position="295"/>
    </location>
</feature>
<proteinExistence type="predicted"/>
<evidence type="ECO:0000313" key="4">
    <source>
        <dbReference type="EMBL" id="MFK2902564.1"/>
    </source>
</evidence>
<dbReference type="PANTHER" id="PTHR23150">
    <property type="entry name" value="SULFATASE MODIFYING FACTOR 1, 2"/>
    <property type="match status" value="1"/>
</dbReference>
<dbReference type="RefSeq" id="WP_404629687.1">
    <property type="nucleotide sequence ID" value="NZ_JADIKM010000001.1"/>
</dbReference>
<dbReference type="InterPro" id="IPR005532">
    <property type="entry name" value="SUMF_dom"/>
</dbReference>
<dbReference type="Gene3D" id="3.90.1580.10">
    <property type="entry name" value="paralog of FGE (formylglycine-generating enzyme)"/>
    <property type="match status" value="1"/>
</dbReference>
<dbReference type="InterPro" id="IPR042095">
    <property type="entry name" value="SUMF_sf"/>
</dbReference>
<dbReference type="EMBL" id="JADIKM010000001">
    <property type="protein sequence ID" value="MFK2902564.1"/>
    <property type="molecule type" value="Genomic_DNA"/>
</dbReference>
<keyword evidence="5" id="KW-1185">Reference proteome</keyword>
<dbReference type="SUPFAM" id="SSF56436">
    <property type="entry name" value="C-type lectin-like"/>
    <property type="match status" value="1"/>
</dbReference>
<accession>A0ABW8JNH8</accession>
<evidence type="ECO:0000313" key="5">
    <source>
        <dbReference type="Proteomes" id="UP001620460"/>
    </source>
</evidence>
<evidence type="ECO:0000259" key="3">
    <source>
        <dbReference type="Pfam" id="PF03781"/>
    </source>
</evidence>
<reference evidence="4 5" key="1">
    <citation type="submission" date="2020-10" db="EMBL/GenBank/DDBJ databases">
        <title>Phylogeny of dyella-like bacteria.</title>
        <authorList>
            <person name="Fu J."/>
        </authorList>
    </citation>
    <scope>NUCLEOTIDE SEQUENCE [LARGE SCALE GENOMIC DNA]</scope>
    <source>
        <strain evidence="4 5">Gsoil3046</strain>
    </source>
</reference>
<sequence length="295" mass="31749">MRAGPLLLALAVLAATPAAAAAADYRPLPGGRFASVVPADGKDAPAQVAPFALRSEPVSNAEFLAFVTKHPQWRRDRVAPIFADGRYLSHWATPDALGADALPMQPVTRVSWFAAQAYCESEHARLPSWYEWEMAAAADVTRADARTDPAWRERVLDWYSRPSSHALPTIGGAADLHGVRDLNGLVWEWVDDFNALLVGSDSRDQDGADKLKFCGAGAISLQQKENYATLMRVAMLSALKAVDTTPNLGFRCARPLTSPSIAASPITVRTELGAARSRDRDVPHALSPSPQASSP</sequence>
<gene>
    <name evidence="4" type="ORF">ISP17_01210</name>
</gene>
<evidence type="ECO:0000256" key="1">
    <source>
        <dbReference type="SAM" id="MobiDB-lite"/>
    </source>
</evidence>
<feature type="signal peptide" evidence="2">
    <location>
        <begin position="1"/>
        <end position="20"/>
    </location>
</feature>
<name>A0ABW8JNH8_9GAMM</name>
<dbReference type="Pfam" id="PF03781">
    <property type="entry name" value="FGE-sulfatase"/>
    <property type="match status" value="1"/>
</dbReference>
<dbReference type="InterPro" id="IPR051043">
    <property type="entry name" value="Sulfatase_Mod_Factor_Kinase"/>
</dbReference>
<comment type="caution">
    <text evidence="4">The sequence shown here is derived from an EMBL/GenBank/DDBJ whole genome shotgun (WGS) entry which is preliminary data.</text>
</comment>
<protein>
    <submittedName>
        <fullName evidence="4">Formylglycine-generating enzyme family protein</fullName>
    </submittedName>
</protein>
<evidence type="ECO:0000256" key="2">
    <source>
        <dbReference type="SAM" id="SignalP"/>
    </source>
</evidence>
<dbReference type="InterPro" id="IPR016187">
    <property type="entry name" value="CTDL_fold"/>
</dbReference>
<organism evidence="4 5">
    <name type="scientific">Dyella ginsengisoli</name>
    <dbReference type="NCBI Taxonomy" id="363848"/>
    <lineage>
        <taxon>Bacteria</taxon>
        <taxon>Pseudomonadati</taxon>
        <taxon>Pseudomonadota</taxon>
        <taxon>Gammaproteobacteria</taxon>
        <taxon>Lysobacterales</taxon>
        <taxon>Rhodanobacteraceae</taxon>
        <taxon>Dyella</taxon>
    </lineage>
</organism>